<proteinExistence type="predicted"/>
<evidence type="ECO:0000313" key="2">
    <source>
        <dbReference type="Proteomes" id="UP001595796"/>
    </source>
</evidence>
<dbReference type="RefSeq" id="WP_114956878.1">
    <property type="nucleotide sequence ID" value="NZ_JBHSJF010000006.1"/>
</dbReference>
<protein>
    <submittedName>
        <fullName evidence="1">Uncharacterized protein</fullName>
    </submittedName>
</protein>
<name>A0ABV9Z2X3_9HYPH</name>
<organism evidence="1 2">
    <name type="scientific">Flaviflagellibacter deserti</name>
    <dbReference type="NCBI Taxonomy" id="2267266"/>
    <lineage>
        <taxon>Bacteria</taxon>
        <taxon>Pseudomonadati</taxon>
        <taxon>Pseudomonadota</taxon>
        <taxon>Alphaproteobacteria</taxon>
        <taxon>Hyphomicrobiales</taxon>
        <taxon>Flaviflagellibacter</taxon>
    </lineage>
</organism>
<accession>A0ABV9Z2X3</accession>
<sequence length="74" mass="8509">MKTFRAFIMNDDGNFIAAHVLDEVETDEQAVEAARMFAYKNAIEVWQGDRRIAELAKGGEIRHYRDAPARRPDI</sequence>
<dbReference type="Proteomes" id="UP001595796">
    <property type="component" value="Unassembled WGS sequence"/>
</dbReference>
<dbReference type="EMBL" id="JBHSJF010000006">
    <property type="protein sequence ID" value="MFC5068887.1"/>
    <property type="molecule type" value="Genomic_DNA"/>
</dbReference>
<evidence type="ECO:0000313" key="1">
    <source>
        <dbReference type="EMBL" id="MFC5068887.1"/>
    </source>
</evidence>
<keyword evidence="2" id="KW-1185">Reference proteome</keyword>
<comment type="caution">
    <text evidence="1">The sequence shown here is derived from an EMBL/GenBank/DDBJ whole genome shotgun (WGS) entry which is preliminary data.</text>
</comment>
<reference evidence="2" key="1">
    <citation type="journal article" date="2019" name="Int. J. Syst. Evol. Microbiol.">
        <title>The Global Catalogue of Microorganisms (GCM) 10K type strain sequencing project: providing services to taxonomists for standard genome sequencing and annotation.</title>
        <authorList>
            <consortium name="The Broad Institute Genomics Platform"/>
            <consortium name="The Broad Institute Genome Sequencing Center for Infectious Disease"/>
            <person name="Wu L."/>
            <person name="Ma J."/>
        </authorList>
    </citation>
    <scope>NUCLEOTIDE SEQUENCE [LARGE SCALE GENOMIC DNA]</scope>
    <source>
        <strain evidence="2">CGMCC 1.16444</strain>
    </source>
</reference>
<gene>
    <name evidence="1" type="ORF">ACFPFW_12800</name>
</gene>